<organism evidence="4 5">
    <name type="scientific">Leucocoprinus birnbaumii</name>
    <dbReference type="NCBI Taxonomy" id="56174"/>
    <lineage>
        <taxon>Eukaryota</taxon>
        <taxon>Fungi</taxon>
        <taxon>Dikarya</taxon>
        <taxon>Basidiomycota</taxon>
        <taxon>Agaricomycotina</taxon>
        <taxon>Agaricomycetes</taxon>
        <taxon>Agaricomycetidae</taxon>
        <taxon>Agaricales</taxon>
        <taxon>Agaricineae</taxon>
        <taxon>Agaricaceae</taxon>
        <taxon>Leucocoprinus</taxon>
    </lineage>
</organism>
<dbReference type="InterPro" id="IPR036314">
    <property type="entry name" value="SOD_C_sf"/>
</dbReference>
<dbReference type="SUPFAM" id="SSF54719">
    <property type="entry name" value="Fe,Mn superoxide dismutase (SOD), C-terminal domain"/>
    <property type="match status" value="1"/>
</dbReference>
<proteinExistence type="predicted"/>
<gene>
    <name evidence="4" type="ORF">NP233_g5734</name>
</gene>
<feature type="domain" description="Manganese/iron superoxide dismutase C-terminal" evidence="3">
    <location>
        <begin position="133"/>
        <end position="188"/>
    </location>
</feature>
<dbReference type="GO" id="GO:0046872">
    <property type="term" value="F:metal ion binding"/>
    <property type="evidence" value="ECO:0007669"/>
    <property type="project" value="InterPro"/>
</dbReference>
<comment type="function">
    <text evidence="1">Component of the mitochondrial ribosome (mitoribosome), a dedicated translation machinery responsible for the synthesis of mitochondrial genome-encoded proteins, including at least some of the essential transmembrane subunits of the mitochondrial respiratory chain. The mitoribosomes are attached to the mitochondrial inner membrane and translation products are cotranslationally integrated into the membrane.</text>
</comment>
<dbReference type="AlphaFoldDB" id="A0AAD5YWE8"/>
<evidence type="ECO:0000256" key="1">
    <source>
        <dbReference type="ARBA" id="ARBA00037226"/>
    </source>
</evidence>
<reference evidence="4" key="1">
    <citation type="submission" date="2022-07" db="EMBL/GenBank/DDBJ databases">
        <title>Genome Sequence of Leucocoprinus birnbaumii.</title>
        <authorList>
            <person name="Buettner E."/>
        </authorList>
    </citation>
    <scope>NUCLEOTIDE SEQUENCE</scope>
    <source>
        <strain evidence="4">VT141</strain>
    </source>
</reference>
<dbReference type="Pfam" id="PF02777">
    <property type="entry name" value="Sod_Fe_C"/>
    <property type="match status" value="2"/>
</dbReference>
<dbReference type="EMBL" id="JANIEX010000347">
    <property type="protein sequence ID" value="KAJ3568407.1"/>
    <property type="molecule type" value="Genomic_DNA"/>
</dbReference>
<evidence type="ECO:0000256" key="2">
    <source>
        <dbReference type="SAM" id="MobiDB-lite"/>
    </source>
</evidence>
<dbReference type="GO" id="GO:0005737">
    <property type="term" value="C:cytoplasm"/>
    <property type="evidence" value="ECO:0007669"/>
    <property type="project" value="TreeGrafter"/>
</dbReference>
<keyword evidence="5" id="KW-1185">Reference proteome</keyword>
<dbReference type="Gene3D" id="3.55.40.20">
    <property type="entry name" value="Iron/manganese superoxide dismutase, C-terminal domain"/>
    <property type="match status" value="1"/>
</dbReference>
<comment type="caution">
    <text evidence="4">The sequence shown here is derived from an EMBL/GenBank/DDBJ whole genome shotgun (WGS) entry which is preliminary data.</text>
</comment>
<feature type="compositionally biased region" description="Low complexity" evidence="2">
    <location>
        <begin position="238"/>
        <end position="250"/>
    </location>
</feature>
<dbReference type="InterPro" id="IPR036324">
    <property type="entry name" value="Mn/Fe_SOD_N_sf"/>
</dbReference>
<feature type="region of interest" description="Disordered" evidence="2">
    <location>
        <begin position="198"/>
        <end position="263"/>
    </location>
</feature>
<sequence>MNQLGLRLTSSTRASAASSASRFKSRWGTRRLHRLQALPYHVDEGLGNFLPPEALKVQLEFQSGLLERLNEHIIGTSENGNTIAQTVINLSTKRDQVLPFNYASLALNNSFFLNNLKPPSSRHSNYEHEIGDELRMVIRNAHGSTQQLRSAFSAAALGTFINGWVWFVADQGGNTGIITTYGAGTLLVRSRSHMEKHSNFAPSDLHEIPPSFYSPEPPTHSPPPPSPLPQTPSPGTAPSSPLSGISGGPSPMTPRGTQARSYSDAKMVRDAAANLHNNTMGTNVKSPKSVGMLQAGEILYPLFCVPVYEHAWMSAGYGVWGKEQWLKEFWSVLNWERVNEAYRQILDAAQPRRK</sequence>
<evidence type="ECO:0000313" key="5">
    <source>
        <dbReference type="Proteomes" id="UP001213000"/>
    </source>
</evidence>
<evidence type="ECO:0000259" key="3">
    <source>
        <dbReference type="Pfam" id="PF02777"/>
    </source>
</evidence>
<dbReference type="GO" id="GO:0004784">
    <property type="term" value="F:superoxide dismutase activity"/>
    <property type="evidence" value="ECO:0007669"/>
    <property type="project" value="InterPro"/>
</dbReference>
<accession>A0AAD5YWE8</accession>
<evidence type="ECO:0000313" key="4">
    <source>
        <dbReference type="EMBL" id="KAJ3568407.1"/>
    </source>
</evidence>
<dbReference type="SUPFAM" id="SSF46609">
    <property type="entry name" value="Fe,Mn superoxide dismutase (SOD), N-terminal domain"/>
    <property type="match status" value="1"/>
</dbReference>
<dbReference type="PANTHER" id="PTHR43595">
    <property type="entry name" value="37S RIBOSOMAL PROTEIN S26, MITOCHONDRIAL"/>
    <property type="match status" value="1"/>
</dbReference>
<name>A0AAD5YWE8_9AGAR</name>
<feature type="domain" description="Manganese/iron superoxide dismutase C-terminal" evidence="3">
    <location>
        <begin position="293"/>
        <end position="340"/>
    </location>
</feature>
<dbReference type="Proteomes" id="UP001213000">
    <property type="component" value="Unassembled WGS sequence"/>
</dbReference>
<dbReference type="InterPro" id="IPR019832">
    <property type="entry name" value="Mn/Fe_SOD_C"/>
</dbReference>
<protein>
    <recommendedName>
        <fullName evidence="3">Manganese/iron superoxide dismutase C-terminal domain-containing protein</fullName>
    </recommendedName>
</protein>
<feature type="compositionally biased region" description="Pro residues" evidence="2">
    <location>
        <begin position="215"/>
        <end position="232"/>
    </location>
</feature>
<dbReference type="PANTHER" id="PTHR43595:SF2">
    <property type="entry name" value="SMALL RIBOSOMAL SUBUNIT PROTEIN MS42"/>
    <property type="match status" value="1"/>
</dbReference>